<dbReference type="EMBL" id="AEIG01000024">
    <property type="protein sequence ID" value="EGG30086.1"/>
    <property type="molecule type" value="Genomic_DNA"/>
</dbReference>
<keyword evidence="3" id="KW-1185">Reference proteome</keyword>
<gene>
    <name evidence="2" type="ORF">IMCC3088_1004</name>
</gene>
<dbReference type="Proteomes" id="UP000005615">
    <property type="component" value="Unassembled WGS sequence"/>
</dbReference>
<feature type="region of interest" description="Disordered" evidence="1">
    <location>
        <begin position="338"/>
        <end position="379"/>
    </location>
</feature>
<sequence length="566" mass="63619">MSRGLLKATWELNRIDMPADQRLAILNSLRRPVYTALNSLATHFLNQPLSLPAEAREMYELADNLAKQVTTGYTLVAVQAIQQRGRFQSGSPAKTTCEGLHRAISMAGRRFLQTLQLYKPIERGSWLELYQLYLLCDRQQLSDIKVTDELDGSCSVKTRFTQICLLGSCRPNQLRQKDLPVVYRQFYEQRELCHLLPASSGEGLLIIDLSSDSAPVYNTEPENTAELGAQHRYLFIEPLTTRFKEHINYIRHRPAKSIVENHKEPMLSTDVLEHLVSSLGQVNIRGFSRTQVAGTMHIVVGLASVHFHIAGERIFERVLQEGPSSESKHTSDVAAFLHRSDSDQNAKETAETEDQSVTDEISDDAYSQERSRTARIAPDDDLSGAELSRRYPKHRVRVINSSTGGYCLEWSSALPRSVKTGDVVGLCEEGTKDWVIATIRWVSQLENAKTLIGVSLLSPSAFAFGAQTIKKLGEVSDAVRVLVLPEISLTGTPQTLITPRLGFKEFQKISLIQGNQSHYAQLQRQVSSTPSYSQFAFRYMQQLKDVMADEHGILDKNPFNAVWHYL</sequence>
<dbReference type="AlphaFoldDB" id="F3L0R2"/>
<organism evidence="2 3">
    <name type="scientific">Aequoribacter fuscus</name>
    <dbReference type="NCBI Taxonomy" id="2518989"/>
    <lineage>
        <taxon>Bacteria</taxon>
        <taxon>Pseudomonadati</taxon>
        <taxon>Pseudomonadota</taxon>
        <taxon>Gammaproteobacteria</taxon>
        <taxon>Cellvibrionales</taxon>
        <taxon>Halieaceae</taxon>
        <taxon>Aequoribacter</taxon>
    </lineage>
</organism>
<proteinExistence type="predicted"/>
<evidence type="ECO:0000313" key="2">
    <source>
        <dbReference type="EMBL" id="EGG30086.1"/>
    </source>
</evidence>
<evidence type="ECO:0000256" key="1">
    <source>
        <dbReference type="SAM" id="MobiDB-lite"/>
    </source>
</evidence>
<comment type="caution">
    <text evidence="2">The sequence shown here is derived from an EMBL/GenBank/DDBJ whole genome shotgun (WGS) entry which is preliminary data.</text>
</comment>
<feature type="compositionally biased region" description="Basic and acidic residues" evidence="1">
    <location>
        <begin position="338"/>
        <end position="350"/>
    </location>
</feature>
<name>F3L0R2_9GAMM</name>
<dbReference type="STRING" id="2518989.IMCC3088_1004"/>
<feature type="compositionally biased region" description="Acidic residues" evidence="1">
    <location>
        <begin position="351"/>
        <end position="363"/>
    </location>
</feature>
<protein>
    <submittedName>
        <fullName evidence="2">Uncharacterized protein</fullName>
    </submittedName>
</protein>
<dbReference type="eggNOG" id="ENOG502Z85G">
    <property type="taxonomic scope" value="Bacteria"/>
</dbReference>
<evidence type="ECO:0000313" key="3">
    <source>
        <dbReference type="Proteomes" id="UP000005615"/>
    </source>
</evidence>
<reference evidence="2 3" key="1">
    <citation type="journal article" date="2011" name="J. Bacteriol.">
        <title>Genome sequence of strain IMCC3088, a proteorhodopsin-containing marine bacterium belonging to the OM60/NOR5 clade.</title>
        <authorList>
            <person name="Jang Y."/>
            <person name="Oh H.M."/>
            <person name="Kang I."/>
            <person name="Lee K."/>
            <person name="Yang S.J."/>
            <person name="Cho J.C."/>
        </authorList>
    </citation>
    <scope>NUCLEOTIDE SEQUENCE [LARGE SCALE GENOMIC DNA]</scope>
    <source>
        <strain evidence="2 3">IMCC3088</strain>
    </source>
</reference>
<accession>F3L0R2</accession>